<dbReference type="InterPro" id="IPR015421">
    <property type="entry name" value="PyrdxlP-dep_Trfase_major"/>
</dbReference>
<dbReference type="SUPFAM" id="SSF53383">
    <property type="entry name" value="PLP-dependent transferases"/>
    <property type="match status" value="1"/>
</dbReference>
<dbReference type="AlphaFoldDB" id="A0AAN6ZEH3"/>
<keyword evidence="3" id="KW-0032">Aminotransferase</keyword>
<dbReference type="GO" id="GO:0008483">
    <property type="term" value="F:transaminase activity"/>
    <property type="evidence" value="ECO:0007669"/>
    <property type="project" value="UniProtKB-KW"/>
</dbReference>
<keyword evidence="4" id="KW-1185">Reference proteome</keyword>
<sequence length="451" mass="50705">MDLGLPGWVVCRPLFLRPLPPGLTTHRVNLSVAENAAMHREVAEFMEKNFVVDPVRHLTYGSGPKGCPRLRQALASFLNSNFHSREPVRKEDLLILPGVTSVVDTLAWTICNEGEGIIIPQPLYTGFAVDLPTRARAVIVPALFQSLEGYQGFDDVFDPAFNVRALEKALKDAEAKGIKVRAFLLTNPHNPLGRCYPVETLKEIASFCGRHKLHLISDEIYANSVFENPQAPGAVPFTSILALDLADRIDPQLVHVTYGASKDFCANGLRLGMLHTRNQGLLGAIPSNSMLAWPPYIIQDLWATMLAKEDFTRDFFAKNQQRLAEHHALATRLLDEHGIPYYRNSNAGMFLWVDLRRYLRGPPVEGVDEAVLSIHHLSPQDKTEYQRREMAISRRCVANGVAIALGTHFFTEELGWFRLTFTATREALEIGLQRMCKTLQEIELEWMLSRV</sequence>
<dbReference type="Proteomes" id="UP001304895">
    <property type="component" value="Unassembled WGS sequence"/>
</dbReference>
<organism evidence="3 4">
    <name type="scientific">Trichocladium antarcticum</name>
    <dbReference type="NCBI Taxonomy" id="1450529"/>
    <lineage>
        <taxon>Eukaryota</taxon>
        <taxon>Fungi</taxon>
        <taxon>Dikarya</taxon>
        <taxon>Ascomycota</taxon>
        <taxon>Pezizomycotina</taxon>
        <taxon>Sordariomycetes</taxon>
        <taxon>Sordariomycetidae</taxon>
        <taxon>Sordariales</taxon>
        <taxon>Chaetomiaceae</taxon>
        <taxon>Trichocladium</taxon>
    </lineage>
</organism>
<dbReference type="GO" id="GO:0006520">
    <property type="term" value="P:amino acid metabolic process"/>
    <property type="evidence" value="ECO:0007669"/>
    <property type="project" value="TreeGrafter"/>
</dbReference>
<evidence type="ECO:0000256" key="1">
    <source>
        <dbReference type="ARBA" id="ARBA00022898"/>
    </source>
</evidence>
<protein>
    <submittedName>
        <fullName evidence="3">Aminotransferase class I and II family protein</fullName>
    </submittedName>
</protein>
<feature type="domain" description="Aminotransferase class I/classII large" evidence="2">
    <location>
        <begin position="62"/>
        <end position="434"/>
    </location>
</feature>
<dbReference type="PANTHER" id="PTHR43795">
    <property type="entry name" value="BIFUNCTIONAL ASPARTATE AMINOTRANSFERASE AND GLUTAMATE/ASPARTATE-PREPHENATE AMINOTRANSFERASE-RELATED"/>
    <property type="match status" value="1"/>
</dbReference>
<evidence type="ECO:0000313" key="4">
    <source>
        <dbReference type="Proteomes" id="UP001304895"/>
    </source>
</evidence>
<dbReference type="CDD" id="cd00609">
    <property type="entry name" value="AAT_like"/>
    <property type="match status" value="1"/>
</dbReference>
<name>A0AAN6ZEH3_9PEZI</name>
<dbReference type="InterPro" id="IPR004839">
    <property type="entry name" value="Aminotransferase_I/II_large"/>
</dbReference>
<dbReference type="PANTHER" id="PTHR43795:SF39">
    <property type="entry name" value="AMINOTRANSFERASE CLASS I_CLASSII DOMAIN-CONTAINING PROTEIN"/>
    <property type="match status" value="1"/>
</dbReference>
<dbReference type="InterPro" id="IPR015424">
    <property type="entry name" value="PyrdxlP-dep_Trfase"/>
</dbReference>
<proteinExistence type="predicted"/>
<comment type="caution">
    <text evidence="3">The sequence shown here is derived from an EMBL/GenBank/DDBJ whole genome shotgun (WGS) entry which is preliminary data.</text>
</comment>
<dbReference type="InterPro" id="IPR015422">
    <property type="entry name" value="PyrdxlP-dep_Trfase_small"/>
</dbReference>
<reference evidence="3" key="2">
    <citation type="submission" date="2023-05" db="EMBL/GenBank/DDBJ databases">
        <authorList>
            <consortium name="Lawrence Berkeley National Laboratory"/>
            <person name="Steindorff A."/>
            <person name="Hensen N."/>
            <person name="Bonometti L."/>
            <person name="Westerberg I."/>
            <person name="Brannstrom I.O."/>
            <person name="Guillou S."/>
            <person name="Cros-Aarteil S."/>
            <person name="Calhoun S."/>
            <person name="Haridas S."/>
            <person name="Kuo A."/>
            <person name="Mondo S."/>
            <person name="Pangilinan J."/>
            <person name="Riley R."/>
            <person name="Labutti K."/>
            <person name="Andreopoulos B."/>
            <person name="Lipzen A."/>
            <person name="Chen C."/>
            <person name="Yanf M."/>
            <person name="Daum C."/>
            <person name="Ng V."/>
            <person name="Clum A."/>
            <person name="Ohm R."/>
            <person name="Martin F."/>
            <person name="Silar P."/>
            <person name="Natvig D."/>
            <person name="Lalanne C."/>
            <person name="Gautier V."/>
            <person name="Ament-Velasquez S.L."/>
            <person name="Kruys A."/>
            <person name="Hutchinson M.I."/>
            <person name="Powell A.J."/>
            <person name="Barry K."/>
            <person name="Miller A.N."/>
            <person name="Grigoriev I.V."/>
            <person name="Debuchy R."/>
            <person name="Gladieux P."/>
            <person name="Thoren M.H."/>
            <person name="Johannesson H."/>
        </authorList>
    </citation>
    <scope>NUCLEOTIDE SEQUENCE</scope>
    <source>
        <strain evidence="3">CBS 123565</strain>
    </source>
</reference>
<reference evidence="3" key="1">
    <citation type="journal article" date="2023" name="Mol. Phylogenet. Evol.">
        <title>Genome-scale phylogeny and comparative genomics of the fungal order Sordariales.</title>
        <authorList>
            <person name="Hensen N."/>
            <person name="Bonometti L."/>
            <person name="Westerberg I."/>
            <person name="Brannstrom I.O."/>
            <person name="Guillou S."/>
            <person name="Cros-Aarteil S."/>
            <person name="Calhoun S."/>
            <person name="Haridas S."/>
            <person name="Kuo A."/>
            <person name="Mondo S."/>
            <person name="Pangilinan J."/>
            <person name="Riley R."/>
            <person name="LaButti K."/>
            <person name="Andreopoulos B."/>
            <person name="Lipzen A."/>
            <person name="Chen C."/>
            <person name="Yan M."/>
            <person name="Daum C."/>
            <person name="Ng V."/>
            <person name="Clum A."/>
            <person name="Steindorff A."/>
            <person name="Ohm R.A."/>
            <person name="Martin F."/>
            <person name="Silar P."/>
            <person name="Natvig D.O."/>
            <person name="Lalanne C."/>
            <person name="Gautier V."/>
            <person name="Ament-Velasquez S.L."/>
            <person name="Kruys A."/>
            <person name="Hutchinson M.I."/>
            <person name="Powell A.J."/>
            <person name="Barry K."/>
            <person name="Miller A.N."/>
            <person name="Grigoriev I.V."/>
            <person name="Debuchy R."/>
            <person name="Gladieux P."/>
            <person name="Hiltunen Thoren M."/>
            <person name="Johannesson H."/>
        </authorList>
    </citation>
    <scope>NUCLEOTIDE SEQUENCE</scope>
    <source>
        <strain evidence="3">CBS 123565</strain>
    </source>
</reference>
<dbReference type="InterPro" id="IPR050478">
    <property type="entry name" value="Ethylene_sulfur-biosynth"/>
</dbReference>
<keyword evidence="3" id="KW-0808">Transferase</keyword>
<dbReference type="Pfam" id="PF00155">
    <property type="entry name" value="Aminotran_1_2"/>
    <property type="match status" value="1"/>
</dbReference>
<gene>
    <name evidence="3" type="ORF">BT67DRAFT_296370</name>
</gene>
<accession>A0AAN6ZEH3</accession>
<dbReference type="EMBL" id="MU853408">
    <property type="protein sequence ID" value="KAK4134514.1"/>
    <property type="molecule type" value="Genomic_DNA"/>
</dbReference>
<dbReference type="PRINTS" id="PR00753">
    <property type="entry name" value="ACCSYNTHASE"/>
</dbReference>
<evidence type="ECO:0000259" key="2">
    <source>
        <dbReference type="Pfam" id="PF00155"/>
    </source>
</evidence>
<dbReference type="Gene3D" id="3.90.1150.10">
    <property type="entry name" value="Aspartate Aminotransferase, domain 1"/>
    <property type="match status" value="1"/>
</dbReference>
<evidence type="ECO:0000313" key="3">
    <source>
        <dbReference type="EMBL" id="KAK4134514.1"/>
    </source>
</evidence>
<dbReference type="Gene3D" id="3.40.640.10">
    <property type="entry name" value="Type I PLP-dependent aspartate aminotransferase-like (Major domain)"/>
    <property type="match status" value="1"/>
</dbReference>
<dbReference type="GO" id="GO:0030170">
    <property type="term" value="F:pyridoxal phosphate binding"/>
    <property type="evidence" value="ECO:0007669"/>
    <property type="project" value="InterPro"/>
</dbReference>
<keyword evidence="1" id="KW-0663">Pyridoxal phosphate</keyword>